<feature type="transmembrane region" description="Helical" evidence="2">
    <location>
        <begin position="194"/>
        <end position="216"/>
    </location>
</feature>
<proteinExistence type="predicted"/>
<name>A0ABT5PBX0_9PSED</name>
<organism evidence="3 4">
    <name type="scientific">Pseudomonas rubra</name>
    <dbReference type="NCBI Taxonomy" id="2942627"/>
    <lineage>
        <taxon>Bacteria</taxon>
        <taxon>Pseudomonadati</taxon>
        <taxon>Pseudomonadota</taxon>
        <taxon>Gammaproteobacteria</taxon>
        <taxon>Pseudomonadales</taxon>
        <taxon>Pseudomonadaceae</taxon>
        <taxon>Pseudomonas</taxon>
    </lineage>
</organism>
<reference evidence="3 4" key="1">
    <citation type="submission" date="2022-05" db="EMBL/GenBank/DDBJ databases">
        <title>Novel Pseudomonas spp. Isolated from a Rainbow Trout Aquaculture Facility.</title>
        <authorList>
            <person name="Testerman T."/>
            <person name="Graf J."/>
        </authorList>
    </citation>
    <scope>NUCLEOTIDE SEQUENCE [LARGE SCALE GENOMIC DNA]</scope>
    <source>
        <strain evidence="3 4">ID1025</strain>
    </source>
</reference>
<feature type="coiled-coil region" evidence="1">
    <location>
        <begin position="167"/>
        <end position="194"/>
    </location>
</feature>
<dbReference type="EMBL" id="JAMDGZ010000043">
    <property type="protein sequence ID" value="MDD1015697.1"/>
    <property type="molecule type" value="Genomic_DNA"/>
</dbReference>
<protein>
    <submittedName>
        <fullName evidence="3">Alpha-helical pore-forming toxin family protein</fullName>
    </submittedName>
</protein>
<evidence type="ECO:0000256" key="2">
    <source>
        <dbReference type="SAM" id="Phobius"/>
    </source>
</evidence>
<gene>
    <name evidence="3" type="ORF">M5G17_18645</name>
</gene>
<sequence>MADSSATQGTDTLQNNTQSSFLSLNLITQACHGVLNTNFTAPSPKPSWFDDLSSKLDAAKATAQDWIDNLAPEITGGVPLQVINYGSTYSALSAQIQQIVQAHPDASGADNMYVKQVNQLVDALVQELTAVLKNADATSKKLTDWGDKMQKSHDDLTSGAANIQSAEADLQGDINKMNEAIKALNQTIANENKAIAASAGAIGLGILLTVVGIALAPETGGASLLVAGTGGLLVVGGAVTWGIMQKKINDQFDEIAKDQKELGNDQRQMVALQGLASSTSQAATYITTSTSALSDLRTSWNVFEGELSYVSEELKKAEGSLSTILQGAFTAAASKEWDDATTFAQQIAGAPVKLATANMPMDGPTVQVALLRVA</sequence>
<dbReference type="PANTHER" id="PTHR38443">
    <property type="match status" value="1"/>
</dbReference>
<keyword evidence="1" id="KW-0175">Coiled coil</keyword>
<evidence type="ECO:0000313" key="3">
    <source>
        <dbReference type="EMBL" id="MDD1015697.1"/>
    </source>
</evidence>
<dbReference type="PANTHER" id="PTHR38443:SF2">
    <property type="entry name" value="NON-HEMOLYTIC ENTEROTOXIN LYTIC COMPONENT L1"/>
    <property type="match status" value="1"/>
</dbReference>
<accession>A0ABT5PBX0</accession>
<dbReference type="Pfam" id="PF05791">
    <property type="entry name" value="Bacillus_HBL"/>
    <property type="match status" value="1"/>
</dbReference>
<keyword evidence="2" id="KW-0472">Membrane</keyword>
<dbReference type="InterPro" id="IPR008414">
    <property type="entry name" value="HBL"/>
</dbReference>
<keyword evidence="2" id="KW-0812">Transmembrane</keyword>
<dbReference type="CDD" id="cd22655">
    <property type="entry name" value="ClyA_MakA-like"/>
    <property type="match status" value="1"/>
</dbReference>
<keyword evidence="2" id="KW-1133">Transmembrane helix</keyword>
<evidence type="ECO:0000313" key="4">
    <source>
        <dbReference type="Proteomes" id="UP001148184"/>
    </source>
</evidence>
<dbReference type="Proteomes" id="UP001148184">
    <property type="component" value="Unassembled WGS sequence"/>
</dbReference>
<dbReference type="SUPFAM" id="SSF58100">
    <property type="entry name" value="Bacterial hemolysins"/>
    <property type="match status" value="1"/>
</dbReference>
<dbReference type="Gene3D" id="1.20.1170.10">
    <property type="match status" value="1"/>
</dbReference>
<evidence type="ECO:0000256" key="1">
    <source>
        <dbReference type="SAM" id="Coils"/>
    </source>
</evidence>
<dbReference type="RefSeq" id="WP_273894396.1">
    <property type="nucleotide sequence ID" value="NZ_JAMDGP010000011.1"/>
</dbReference>
<feature type="transmembrane region" description="Helical" evidence="2">
    <location>
        <begin position="222"/>
        <end position="244"/>
    </location>
</feature>
<comment type="caution">
    <text evidence="3">The sequence shown here is derived from an EMBL/GenBank/DDBJ whole genome shotgun (WGS) entry which is preliminary data.</text>
</comment>
<keyword evidence="4" id="KW-1185">Reference proteome</keyword>
<dbReference type="InterPro" id="IPR052785">
    <property type="entry name" value="Enterotoxin_cmpnt"/>
</dbReference>